<dbReference type="FunFam" id="1.10.730.10:FF:000006">
    <property type="entry name" value="Arginyl-tRNA synthetase 2, mitochondrial"/>
    <property type="match status" value="1"/>
</dbReference>
<keyword evidence="12" id="KW-1185">Reference proteome</keyword>
<protein>
    <recommendedName>
        <fullName evidence="8">Arginine--tRNA ligase</fullName>
        <ecNumber evidence="8">6.1.1.19</ecNumber>
    </recommendedName>
    <alternativeName>
        <fullName evidence="8">Arginyl-tRNA synthetase</fullName>
        <shortName evidence="8">ArgRS</shortName>
    </alternativeName>
</protein>
<evidence type="ECO:0000256" key="7">
    <source>
        <dbReference type="ARBA" id="ARBA00049339"/>
    </source>
</evidence>
<dbReference type="Gene3D" id="3.40.50.620">
    <property type="entry name" value="HUPs"/>
    <property type="match status" value="1"/>
</dbReference>
<proteinExistence type="inferred from homology"/>
<dbReference type="Pfam" id="PF05746">
    <property type="entry name" value="DALR_1"/>
    <property type="match status" value="1"/>
</dbReference>
<dbReference type="InterPro" id="IPR008909">
    <property type="entry name" value="DALR_anticod-bd"/>
</dbReference>
<keyword evidence="2 8" id="KW-0436">Ligase</keyword>
<dbReference type="GO" id="GO:0005737">
    <property type="term" value="C:cytoplasm"/>
    <property type="evidence" value="ECO:0007669"/>
    <property type="project" value="UniProtKB-SubCell"/>
</dbReference>
<dbReference type="SMART" id="SM00836">
    <property type="entry name" value="DALR_1"/>
    <property type="match status" value="1"/>
</dbReference>
<keyword evidence="4 8" id="KW-0067">ATP-binding</keyword>
<dbReference type="SUPFAM" id="SSF52374">
    <property type="entry name" value="Nucleotidylyl transferase"/>
    <property type="match status" value="1"/>
</dbReference>
<dbReference type="Pfam" id="PF00750">
    <property type="entry name" value="tRNA-synt_1d"/>
    <property type="match status" value="2"/>
</dbReference>
<evidence type="ECO:0000256" key="3">
    <source>
        <dbReference type="ARBA" id="ARBA00022741"/>
    </source>
</evidence>
<keyword evidence="3 8" id="KW-0547">Nucleotide-binding</keyword>
<dbReference type="EMBL" id="CP029289">
    <property type="protein sequence ID" value="AWR95992.1"/>
    <property type="molecule type" value="Genomic_DNA"/>
</dbReference>
<evidence type="ECO:0000256" key="6">
    <source>
        <dbReference type="ARBA" id="ARBA00023146"/>
    </source>
</evidence>
<dbReference type="RefSeq" id="WP_110271870.1">
    <property type="nucleotide sequence ID" value="NZ_CP029289.2"/>
</dbReference>
<sequence>MNIIREAKKEASQIISKAIGINEDIILNNIEYPPKGDLGDLALPLPSVTKNFNVNVTGKGYYIKNIERSGVFINIFLDESKIFTTIFSNFDEKYGIEKSENPKKIVVEHTSANPIHPLHIGHLRNSILGDTLVRLLRARGHDVNSRFYVNDSGRQVAILIYGLSKLNYPEPPSNIKKDEWLGLIYAMTNVIIEIKKITDELKNSGENEYKEKISKRDELVATANELRERNQEYFDILTENIMKDIDPEKEILEIIKKYETGDANTKVIVRKYVSYAIDGFLESLDRLHISFDVFDYESDILWSGEVKQILNIALDSPAKINYKGTWALDLQNFIDDKTREELNIPKDLELPPLVLMRSDGTTLYTLRDVAYTFRKFSDFKADIVINVIAEQQYMPQIQLRASLYILGYPEYARNLLHYSYGMVNLQGMRMSGRLGKYISLDDIYDKVKEVVETKIKEKKGNVENLNEIVNSAIRYAIVSVSANKPISFNISKITNLEENSGPYLQYTYARAYNILSKVNEKLDLSKADLNELSGDKRKILIMISKFPEIFGKAADDMKPEILAIYLRQFSDLFNSWYDKERVLQETDENKRTTRIYLVKGVEGVLRNGLEILGITPLSRM</sequence>
<dbReference type="GO" id="GO:0004814">
    <property type="term" value="F:arginine-tRNA ligase activity"/>
    <property type="evidence" value="ECO:0007669"/>
    <property type="project" value="UniProtKB-UniRule"/>
</dbReference>
<dbReference type="GeneID" id="36832632"/>
<dbReference type="AlphaFoldDB" id="A0A2U9IIX4"/>
<dbReference type="KEGG" id="abri:DFR85_10710"/>
<feature type="short sequence motif" description="'HIGH' region" evidence="8">
    <location>
        <begin position="112"/>
        <end position="122"/>
    </location>
</feature>
<dbReference type="HAMAP" id="MF_00123">
    <property type="entry name" value="Arg_tRNA_synth"/>
    <property type="match status" value="1"/>
</dbReference>
<dbReference type="GO" id="GO:0006420">
    <property type="term" value="P:arginyl-tRNA aminoacylation"/>
    <property type="evidence" value="ECO:0007669"/>
    <property type="project" value="UniProtKB-UniRule"/>
</dbReference>
<gene>
    <name evidence="8" type="primary">argS</name>
    <name evidence="11" type="ORF">DFR85_10710</name>
</gene>
<dbReference type="InterPro" id="IPR014729">
    <property type="entry name" value="Rossmann-like_a/b/a_fold"/>
</dbReference>
<dbReference type="PANTHER" id="PTHR11956">
    <property type="entry name" value="ARGINYL-TRNA SYNTHETASE"/>
    <property type="match status" value="1"/>
</dbReference>
<dbReference type="Gene3D" id="1.10.730.10">
    <property type="entry name" value="Isoleucyl-tRNA Synthetase, Domain 1"/>
    <property type="match status" value="1"/>
</dbReference>
<organism evidence="11 12">
    <name type="scientific">Acidianus brierleyi</name>
    <dbReference type="NCBI Taxonomy" id="41673"/>
    <lineage>
        <taxon>Archaea</taxon>
        <taxon>Thermoproteota</taxon>
        <taxon>Thermoprotei</taxon>
        <taxon>Sulfolobales</taxon>
        <taxon>Sulfolobaceae</taxon>
        <taxon>Acidianus</taxon>
    </lineage>
</organism>
<dbReference type="InterPro" id="IPR036695">
    <property type="entry name" value="Arg-tRNA-synth_N_sf"/>
</dbReference>
<keyword evidence="6 8" id="KW-0030">Aminoacyl-tRNA synthetase</keyword>
<evidence type="ECO:0000256" key="1">
    <source>
        <dbReference type="ARBA" id="ARBA00005594"/>
    </source>
</evidence>
<evidence type="ECO:0000256" key="4">
    <source>
        <dbReference type="ARBA" id="ARBA00022840"/>
    </source>
</evidence>
<dbReference type="SUPFAM" id="SSF55190">
    <property type="entry name" value="Arginyl-tRNA synthetase (ArgRS), N-terminal 'additional' domain"/>
    <property type="match status" value="1"/>
</dbReference>
<dbReference type="PRINTS" id="PR01038">
    <property type="entry name" value="TRNASYNTHARG"/>
</dbReference>
<comment type="similarity">
    <text evidence="1 8 9">Belongs to the class-I aminoacyl-tRNA synthetase family.</text>
</comment>
<dbReference type="OrthoDB" id="372102at2157"/>
<feature type="domain" description="DALR anticodon binding" evidence="10">
    <location>
        <begin position="504"/>
        <end position="620"/>
    </location>
</feature>
<dbReference type="NCBIfam" id="NF002446">
    <property type="entry name" value="PRK01611.3-3"/>
    <property type="match status" value="1"/>
</dbReference>
<dbReference type="EC" id="6.1.1.19" evidence="8"/>
<dbReference type="Proteomes" id="UP000248044">
    <property type="component" value="Chromosome"/>
</dbReference>
<dbReference type="Gene3D" id="3.30.1360.70">
    <property type="entry name" value="Arginyl tRNA synthetase N-terminal domain"/>
    <property type="match status" value="1"/>
</dbReference>
<dbReference type="GO" id="GO:0005524">
    <property type="term" value="F:ATP binding"/>
    <property type="evidence" value="ECO:0007669"/>
    <property type="project" value="UniProtKB-UniRule"/>
</dbReference>
<dbReference type="CDD" id="cd00671">
    <property type="entry name" value="ArgRS_core"/>
    <property type="match status" value="1"/>
</dbReference>
<dbReference type="PANTHER" id="PTHR11956:SF5">
    <property type="entry name" value="ARGININE--TRNA LIGASE, CYTOPLASMIC"/>
    <property type="match status" value="1"/>
</dbReference>
<evidence type="ECO:0000256" key="2">
    <source>
        <dbReference type="ARBA" id="ARBA00022598"/>
    </source>
</evidence>
<comment type="subcellular location">
    <subcellularLocation>
        <location evidence="8">Cytoplasm</location>
    </subcellularLocation>
</comment>
<dbReference type="NCBIfam" id="TIGR00456">
    <property type="entry name" value="argS"/>
    <property type="match status" value="1"/>
</dbReference>
<evidence type="ECO:0000313" key="12">
    <source>
        <dbReference type="Proteomes" id="UP000248044"/>
    </source>
</evidence>
<comment type="catalytic activity">
    <reaction evidence="7 8">
        <text>tRNA(Arg) + L-arginine + ATP = L-arginyl-tRNA(Arg) + AMP + diphosphate</text>
        <dbReference type="Rhea" id="RHEA:20301"/>
        <dbReference type="Rhea" id="RHEA-COMP:9658"/>
        <dbReference type="Rhea" id="RHEA-COMP:9673"/>
        <dbReference type="ChEBI" id="CHEBI:30616"/>
        <dbReference type="ChEBI" id="CHEBI:32682"/>
        <dbReference type="ChEBI" id="CHEBI:33019"/>
        <dbReference type="ChEBI" id="CHEBI:78442"/>
        <dbReference type="ChEBI" id="CHEBI:78513"/>
        <dbReference type="ChEBI" id="CHEBI:456215"/>
        <dbReference type="EC" id="6.1.1.19"/>
    </reaction>
</comment>
<accession>A0A2U9IIX4</accession>
<evidence type="ECO:0000313" key="11">
    <source>
        <dbReference type="EMBL" id="AWR95992.1"/>
    </source>
</evidence>
<dbReference type="InterPro" id="IPR009080">
    <property type="entry name" value="tRNAsynth_Ia_anticodon-bd"/>
</dbReference>
<keyword evidence="5 8" id="KW-0648">Protein biosynthesis</keyword>
<dbReference type="SUPFAM" id="SSF47323">
    <property type="entry name" value="Anticodon-binding domain of a subclass of class I aminoacyl-tRNA synthetases"/>
    <property type="match status" value="1"/>
</dbReference>
<evidence type="ECO:0000256" key="5">
    <source>
        <dbReference type="ARBA" id="ARBA00022917"/>
    </source>
</evidence>
<dbReference type="InterPro" id="IPR035684">
    <property type="entry name" value="ArgRS_core"/>
</dbReference>
<keyword evidence="8" id="KW-0963">Cytoplasm</keyword>
<name>A0A2U9IIX4_9CREN</name>
<reference evidence="11 12" key="1">
    <citation type="submission" date="2018-05" db="EMBL/GenBank/DDBJ databases">
        <title>Complete Genome Sequences of Extremely Thermoacidophilic, Metal-Mobilizing Type-Strain Members of the Archaeal Family Sulfolobaceae: Acidianus brierleyi DSM-1651T, Acidianus sulfidivorans DSM-18786T, Metallosphaera hakonensis DSM-7519T, and Metallosphaera prunae DSM-10039T.</title>
        <authorList>
            <person name="Counts J.A."/>
            <person name="Kelly R.M."/>
        </authorList>
    </citation>
    <scope>NUCLEOTIDE SEQUENCE [LARGE SCALE GENOMIC DNA]</scope>
    <source>
        <strain evidence="11 12">DSM 1651</strain>
    </source>
</reference>
<evidence type="ECO:0000259" key="10">
    <source>
        <dbReference type="SMART" id="SM00836"/>
    </source>
</evidence>
<dbReference type="InterPro" id="IPR001278">
    <property type="entry name" value="Arg-tRNA-ligase"/>
</dbReference>
<evidence type="ECO:0000256" key="8">
    <source>
        <dbReference type="HAMAP-Rule" id="MF_00123"/>
    </source>
</evidence>
<evidence type="ECO:0000256" key="9">
    <source>
        <dbReference type="RuleBase" id="RU363038"/>
    </source>
</evidence>